<evidence type="ECO:0000313" key="2">
    <source>
        <dbReference type="Proteomes" id="UP001145114"/>
    </source>
</evidence>
<feature type="non-terminal residue" evidence="1">
    <location>
        <position position="1"/>
    </location>
</feature>
<evidence type="ECO:0000313" key="1">
    <source>
        <dbReference type="EMBL" id="KAJ1678570.1"/>
    </source>
</evidence>
<dbReference type="Proteomes" id="UP001145114">
    <property type="component" value="Unassembled WGS sequence"/>
</dbReference>
<comment type="caution">
    <text evidence="1">The sequence shown here is derived from an EMBL/GenBank/DDBJ whole genome shotgun (WGS) entry which is preliminary data.</text>
</comment>
<sequence>STEGGDELVYNLQKDLEAGVTRLQAHTIDDLRPKQLVDSSLSGPSVLSRFIDEKQHTQLVQRLVDTFTLEQLKAYLRHHQKRVSGRKEVLAQRVVKDVWGLRVVDRGGDYSAIGDEFCQHEMRLSFDDFRVLLEKGDQDFHNAQIGAPNDVAIRMDPLNQRIHLFGGDSDKVDKVKTLLQEIFEARIAQEFKMDCRRRTTPRLESRIRELAKKHLRVDVEYRHASGDGGRNIVRIIGKGTEVVGMAKRAIRPYFAKQSEKVMVAATKSALDRQSPVLVLPSSDPVRLSPFEAEMTSCRAICAGDSTGTAAERAGRTFSKLMPLEFLGDLRVWPLGNPPTKKSSLPRSTRIHEVFERFKQRVGAYSDDPGATISVECRQISPSTDPQKLVLFGEFVRELTLGLASPPFVRFVPSRSPIEWLQGRNDTETKSHFLRLVLAPMQPDNGRAAAEADSDAGTESLLAVEIPLSSNSQFQLQSTTIRKVTQDTMILMVPEAASDIQIQLRHQVNLTNAAASDNANGGEIWEELWRFMSCFGTDP</sequence>
<protein>
    <submittedName>
        <fullName evidence="1">Uncharacterized protein</fullName>
    </submittedName>
</protein>
<name>A0ACC1HRC5_9FUNG</name>
<accession>A0ACC1HRC5</accession>
<proteinExistence type="predicted"/>
<reference evidence="1" key="1">
    <citation type="submission" date="2022-06" db="EMBL/GenBank/DDBJ databases">
        <title>Phylogenomic reconstructions and comparative analyses of Kickxellomycotina fungi.</title>
        <authorList>
            <person name="Reynolds N.K."/>
            <person name="Stajich J.E."/>
            <person name="Barry K."/>
            <person name="Grigoriev I.V."/>
            <person name="Crous P."/>
            <person name="Smith M.E."/>
        </authorList>
    </citation>
    <scope>NUCLEOTIDE SEQUENCE</scope>
    <source>
        <strain evidence="1">RSA 2271</strain>
    </source>
</reference>
<gene>
    <name evidence="1" type="ORF">EV182_003786</name>
</gene>
<dbReference type="EMBL" id="JAMZIH010001044">
    <property type="protein sequence ID" value="KAJ1678570.1"/>
    <property type="molecule type" value="Genomic_DNA"/>
</dbReference>
<organism evidence="1 2">
    <name type="scientific">Spiromyces aspiralis</name>
    <dbReference type="NCBI Taxonomy" id="68401"/>
    <lineage>
        <taxon>Eukaryota</taxon>
        <taxon>Fungi</taxon>
        <taxon>Fungi incertae sedis</taxon>
        <taxon>Zoopagomycota</taxon>
        <taxon>Kickxellomycotina</taxon>
        <taxon>Kickxellomycetes</taxon>
        <taxon>Kickxellales</taxon>
        <taxon>Kickxellaceae</taxon>
        <taxon>Spiromyces</taxon>
    </lineage>
</organism>
<keyword evidence="2" id="KW-1185">Reference proteome</keyword>